<protein>
    <submittedName>
        <fullName evidence="1">C_GCAxxG_C_C family protein</fullName>
    </submittedName>
</protein>
<proteinExistence type="predicted"/>
<evidence type="ECO:0000313" key="1">
    <source>
        <dbReference type="EMBL" id="EJW91039.1"/>
    </source>
</evidence>
<dbReference type="NCBIfam" id="TIGR01909">
    <property type="entry name" value="C_GCAxxG_C_C"/>
    <property type="match status" value="1"/>
</dbReference>
<sequence>MNDTTIAPQIHLTEEEAQERVAKAVALFKEGYNCTQSVVGAFADLYDFTPEQAYRMAAAFGGGIGRMRQTCGAACGMFQLVGLQHGAVEGSDREGKSHTYAVVQELGKEFAEINGSLICAELLGLKKPEGSPIAEARTAAYYQKRPCAKMVETAAELFARHLLQLTR</sequence>
<comment type="caution">
    <text evidence="1">The sequence shown here is derived from an EMBL/GenBank/DDBJ whole genome shotgun (WGS) entry which is preliminary data.</text>
</comment>
<dbReference type="EMBL" id="AMCI01008444">
    <property type="protein sequence ID" value="EJW91039.1"/>
    <property type="molecule type" value="Genomic_DNA"/>
</dbReference>
<dbReference type="AlphaFoldDB" id="J9FUN3"/>
<organism evidence="1">
    <name type="scientific">gut metagenome</name>
    <dbReference type="NCBI Taxonomy" id="749906"/>
    <lineage>
        <taxon>unclassified sequences</taxon>
        <taxon>metagenomes</taxon>
        <taxon>organismal metagenomes</taxon>
    </lineage>
</organism>
<name>J9FUN3_9ZZZZ</name>
<dbReference type="InterPro" id="IPR010181">
    <property type="entry name" value="CGCAxxGCC_motif"/>
</dbReference>
<gene>
    <name evidence="1" type="ORF">EVA_20853</name>
</gene>
<accession>J9FUN3</accession>
<reference evidence="1" key="1">
    <citation type="journal article" date="2012" name="PLoS ONE">
        <title>Gene sets for utilization of primary and secondary nutrition supplies in the distal gut of endangered iberian lynx.</title>
        <authorList>
            <person name="Alcaide M."/>
            <person name="Messina E."/>
            <person name="Richter M."/>
            <person name="Bargiela R."/>
            <person name="Peplies J."/>
            <person name="Huws S.A."/>
            <person name="Newbold C.J."/>
            <person name="Golyshin P.N."/>
            <person name="Simon M.A."/>
            <person name="Lopez G."/>
            <person name="Yakimov M.M."/>
            <person name="Ferrer M."/>
        </authorList>
    </citation>
    <scope>NUCLEOTIDE SEQUENCE</scope>
</reference>
<dbReference type="Pfam" id="PF09719">
    <property type="entry name" value="C_GCAxxG_C_C"/>
    <property type="match status" value="1"/>
</dbReference>